<dbReference type="RefSeq" id="WP_116519320.1">
    <property type="nucleotide sequence ID" value="NZ_JACCEX010000010.1"/>
</dbReference>
<dbReference type="PANTHER" id="PTHR43540:SF6">
    <property type="entry name" value="ISOCHORISMATASE-LIKE DOMAIN-CONTAINING PROTEIN"/>
    <property type="match status" value="1"/>
</dbReference>
<evidence type="ECO:0000313" key="3">
    <source>
        <dbReference type="EMBL" id="PVY60882.1"/>
    </source>
</evidence>
<evidence type="ECO:0000313" key="4">
    <source>
        <dbReference type="Proteomes" id="UP000246145"/>
    </source>
</evidence>
<accession>A0A2U1CIS3</accession>
<evidence type="ECO:0000259" key="2">
    <source>
        <dbReference type="Pfam" id="PF00857"/>
    </source>
</evidence>
<dbReference type="STRING" id="1231391.GCA_000308195_02728"/>
<name>A0A2U1CIS3_9BURK</name>
<proteinExistence type="predicted"/>
<dbReference type="GO" id="GO:0016787">
    <property type="term" value="F:hydrolase activity"/>
    <property type="evidence" value="ECO:0007669"/>
    <property type="project" value="UniProtKB-KW"/>
</dbReference>
<feature type="domain" description="Isochorismatase-like" evidence="2">
    <location>
        <begin position="32"/>
        <end position="217"/>
    </location>
</feature>
<evidence type="ECO:0000256" key="1">
    <source>
        <dbReference type="ARBA" id="ARBA00022801"/>
    </source>
</evidence>
<protein>
    <submittedName>
        <fullName evidence="3">Ureidoacrylate peracid hydrolase</fullName>
    </submittedName>
</protein>
<dbReference type="EMBL" id="QEKO01000006">
    <property type="protein sequence ID" value="PVY60882.1"/>
    <property type="molecule type" value="Genomic_DNA"/>
</dbReference>
<comment type="caution">
    <text evidence="3">The sequence shown here is derived from an EMBL/GenBank/DDBJ whole genome shotgun (WGS) entry which is preliminary data.</text>
</comment>
<keyword evidence="4" id="KW-1185">Reference proteome</keyword>
<dbReference type="Pfam" id="PF00857">
    <property type="entry name" value="Isochorismatase"/>
    <property type="match status" value="1"/>
</dbReference>
<organism evidence="3 4">
    <name type="scientific">Pusillimonas noertemannii</name>
    <dbReference type="NCBI Taxonomy" id="305977"/>
    <lineage>
        <taxon>Bacteria</taxon>
        <taxon>Pseudomonadati</taxon>
        <taxon>Pseudomonadota</taxon>
        <taxon>Betaproteobacteria</taxon>
        <taxon>Burkholderiales</taxon>
        <taxon>Alcaligenaceae</taxon>
        <taxon>Pusillimonas</taxon>
    </lineage>
</organism>
<dbReference type="PANTHER" id="PTHR43540">
    <property type="entry name" value="PEROXYUREIDOACRYLATE/UREIDOACRYLATE AMIDOHYDROLASE-RELATED"/>
    <property type="match status" value="1"/>
</dbReference>
<dbReference type="InterPro" id="IPR050272">
    <property type="entry name" value="Isochorismatase-like_hydrls"/>
</dbReference>
<dbReference type="Gene3D" id="3.40.50.850">
    <property type="entry name" value="Isochorismatase-like"/>
    <property type="match status" value="1"/>
</dbReference>
<dbReference type="InterPro" id="IPR000868">
    <property type="entry name" value="Isochorismatase-like_dom"/>
</dbReference>
<dbReference type="AlphaFoldDB" id="A0A2U1CIS3"/>
<dbReference type="InterPro" id="IPR036380">
    <property type="entry name" value="Isochorismatase-like_sf"/>
</dbReference>
<dbReference type="Proteomes" id="UP000246145">
    <property type="component" value="Unassembled WGS sequence"/>
</dbReference>
<dbReference type="OrthoDB" id="9781985at2"/>
<dbReference type="SUPFAM" id="SSF52499">
    <property type="entry name" value="Isochorismatase-like hydrolases"/>
    <property type="match status" value="1"/>
</dbReference>
<dbReference type="CDD" id="cd00431">
    <property type="entry name" value="cysteine_hydrolases"/>
    <property type="match status" value="1"/>
</dbReference>
<gene>
    <name evidence="3" type="ORF">C7440_3386</name>
</gene>
<keyword evidence="1 3" id="KW-0378">Hydrolase</keyword>
<sequence length="231" mass="25886">MHNIHLSPEIIERSRQHRGRACIFESLDPRRTAHLIVDMQVGFLAPGAAVEIPLAREIVDNVNRCSAKVRETGGLNVFLRFTYDEDEPQSWSFWYDVISSPQAKERSRNAFTRGSPEFELWPDLDVQPQDVVMDKTRFSGFVPGTCELDALLRERGIDTVIVSGTMTNCCSESTARDAAQRNYQVIFLADANATLTDEEHNATLSNIQTLFGEVLTVGQLCELLARNEAPA</sequence>
<reference evidence="3 4" key="1">
    <citation type="submission" date="2018-04" db="EMBL/GenBank/DDBJ databases">
        <title>Genomic Encyclopedia of Type Strains, Phase IV (KMG-IV): sequencing the most valuable type-strain genomes for metagenomic binning, comparative biology and taxonomic classification.</title>
        <authorList>
            <person name="Goeker M."/>
        </authorList>
    </citation>
    <scope>NUCLEOTIDE SEQUENCE [LARGE SCALE GENOMIC DNA]</scope>
    <source>
        <strain evidence="3 4">DSM 10065</strain>
    </source>
</reference>